<feature type="compositionally biased region" description="Basic and acidic residues" evidence="1">
    <location>
        <begin position="172"/>
        <end position="181"/>
    </location>
</feature>
<protein>
    <submittedName>
        <fullName evidence="2">Uncharacterized protein</fullName>
    </submittedName>
</protein>
<evidence type="ECO:0000313" key="2">
    <source>
        <dbReference type="EMBL" id="KIA77406.1"/>
    </source>
</evidence>
<proteinExistence type="predicted"/>
<feature type="compositionally biased region" description="Low complexity" evidence="1">
    <location>
        <begin position="28"/>
        <end position="48"/>
    </location>
</feature>
<dbReference type="RefSeq" id="WP_006340122.1">
    <property type="nucleotide sequence ID" value="NZ_JASBUT010000007.1"/>
</dbReference>
<evidence type="ECO:0000313" key="3">
    <source>
        <dbReference type="Proteomes" id="UP000031307"/>
    </source>
</evidence>
<reference evidence="2 3" key="1">
    <citation type="journal article" date="2014" name="Mol. Biol. Evol.">
        <title>Massive expansion of Ubiquitination-related gene families within the Chlamydiae.</title>
        <authorList>
            <person name="Domman D."/>
            <person name="Collingro A."/>
            <person name="Lagkouvardos I."/>
            <person name="Gehre L."/>
            <person name="Weinmaier T."/>
            <person name="Rattei T."/>
            <person name="Subtil A."/>
            <person name="Horn M."/>
        </authorList>
    </citation>
    <scope>NUCLEOTIDE SEQUENCE [LARGE SCALE GENOMIC DNA]</scope>
    <source>
        <strain evidence="2 3">OEW1</strain>
    </source>
</reference>
<sequence>MTSKIGSGSGSGSGISNLINFYEAPLSSSHVGSLSSANSSRSQNASESKNQVPKLNLSHSAVDKTTNAVSAEMLKAENSMTSPRLKQVRIGALSSANPLSISSTKPNVPQLNLASKVEKVEAVSAEALHLSRAETSLTSPLHNQKRTRSRSVAAMHEIRQAPFIETAKTSRKSSENIRKSSDVAQVGSRQLVKNPFSSPLSPRDSEKEKESKAIKYIEQKMKFFLKKDFDNLSFEIFQTDCFFGQLTRFMVKLKAIENELKKYFKKNTVDKEDSLNVFKQQLEHLLSSSPENNIYNKVEELRNFQPLIAKLIELNSYFIKTKSSHNPLYALDESDLKFIQFMLDWNISNTFYWTQTKSETTYKIPATEIMRSLSPKETNRIIADVFLNGSHLIKADTLIESKEELFTTLITAIDAAQGLSEIAVTDQVSLFLFFVYGEPKALRVIHEALLSPTVNWDLICETLKFQIPRNLMEKFESLQPKLLKNMQKAFAEIPYFDREDPLSVHEIFSFLDTINKGLVDWKIVQQVLNWKASKNEEKSQFERKMDTYAQSINVAIRKSENTLLRLLVPPYKALQLCTVNCLGYATSIYRTYLPDLNNGSCDLLMRSTADVKRSFHLTVEKDQYSIQIPLQYAIYPKINPEDKDCVQVHLGLRYITLNTNLIISSDLQNIQGKIETALIVHKEGKKNSAKILDVLKSFQKSSVELRTLFPEKTFSPFQLRYQEKPESKSAHD</sequence>
<organism evidence="2 3">
    <name type="scientific">Parachlamydia acanthamoebae</name>
    <dbReference type="NCBI Taxonomy" id="83552"/>
    <lineage>
        <taxon>Bacteria</taxon>
        <taxon>Pseudomonadati</taxon>
        <taxon>Chlamydiota</taxon>
        <taxon>Chlamydiia</taxon>
        <taxon>Parachlamydiales</taxon>
        <taxon>Parachlamydiaceae</taxon>
        <taxon>Parachlamydia</taxon>
    </lineage>
</organism>
<evidence type="ECO:0000256" key="1">
    <source>
        <dbReference type="SAM" id="MobiDB-lite"/>
    </source>
</evidence>
<feature type="compositionally biased region" description="Polar residues" evidence="1">
    <location>
        <begin position="49"/>
        <end position="63"/>
    </location>
</feature>
<feature type="region of interest" description="Disordered" evidence="1">
    <location>
        <begin position="166"/>
        <end position="188"/>
    </location>
</feature>
<feature type="region of interest" description="Disordered" evidence="1">
    <location>
        <begin position="28"/>
        <end position="63"/>
    </location>
</feature>
<dbReference type="Proteomes" id="UP000031307">
    <property type="component" value="Unassembled WGS sequence"/>
</dbReference>
<dbReference type="PATRIC" id="fig|83552.4.peg.1432"/>
<comment type="caution">
    <text evidence="2">The sequence shown here is derived from an EMBL/GenBank/DDBJ whole genome shotgun (WGS) entry which is preliminary data.</text>
</comment>
<dbReference type="AlphaFoldDB" id="A0A0C1C140"/>
<dbReference type="EMBL" id="JSAM01000078">
    <property type="protein sequence ID" value="KIA77406.1"/>
    <property type="molecule type" value="Genomic_DNA"/>
</dbReference>
<name>A0A0C1C140_9BACT</name>
<accession>A0A0C1C140</accession>
<gene>
    <name evidence="2" type="ORF">DB43_GI00060</name>
</gene>